<name>A0ABX9LS96_9ACTN</name>
<keyword evidence="2" id="KW-0732">Signal</keyword>
<evidence type="ECO:0000256" key="2">
    <source>
        <dbReference type="SAM" id="SignalP"/>
    </source>
</evidence>
<evidence type="ECO:0000256" key="1">
    <source>
        <dbReference type="SAM" id="MobiDB-lite"/>
    </source>
</evidence>
<sequence>MEIDMNVMQTRAGIGMVRAAGLAAALCLGLPAAVQPAYADAPGGSGSAGSRPVAVVNGDFALPALPGGSVNWGPVQGWSVGSTAGSGTAAGVGRYAGADSGHPDGKTAVMLRFPAAAYGFKQRLRGVRAGAQVTVTFDDSPGIAAACTPASVAQGQSYTVEGAGGEVSERTTAPDPDKKLNTLGKGVWRTGQTYTFTASEHEPLLTFTSKVPAPANAGGNCGPLIADVRAVQVPPPVDRTIPKTALPPSQAFYGNDARPVAEAVNYCSGAPGRCVFTPEREYSYAYYEPAQVNGDTYINCTRNALTRTRPVAFAGRSYGDLAATAGLPGTTGTPSNMAHQFAAGTATNPAWAARSDHTVTEVLQPSEAAWIETQAGRRRTDGWFTSDPAPADPNTEWRLYTVLDYPATELSDRVYQRTGPMTASEKQRCQADRPTASTPVGVNNPAGTNRSS</sequence>
<evidence type="ECO:0000313" key="3">
    <source>
        <dbReference type="EMBL" id="RGA06797.1"/>
    </source>
</evidence>
<feature type="compositionally biased region" description="Polar residues" evidence="1">
    <location>
        <begin position="435"/>
        <end position="452"/>
    </location>
</feature>
<dbReference type="EMBL" id="QFZU02000005">
    <property type="protein sequence ID" value="RGA06797.1"/>
    <property type="molecule type" value="Genomic_DNA"/>
</dbReference>
<feature type="chain" id="PRO_5045502594" evidence="2">
    <location>
        <begin position="40"/>
        <end position="452"/>
    </location>
</feature>
<feature type="region of interest" description="Disordered" evidence="1">
    <location>
        <begin position="414"/>
        <end position="452"/>
    </location>
</feature>
<organism evidence="3 4">
    <name type="scientific">Microbispora triticiradicis</name>
    <dbReference type="NCBI Taxonomy" id="2200763"/>
    <lineage>
        <taxon>Bacteria</taxon>
        <taxon>Bacillati</taxon>
        <taxon>Actinomycetota</taxon>
        <taxon>Actinomycetes</taxon>
        <taxon>Streptosporangiales</taxon>
        <taxon>Streptosporangiaceae</taxon>
        <taxon>Microbispora</taxon>
    </lineage>
</organism>
<comment type="caution">
    <text evidence="3">The sequence shown here is derived from an EMBL/GenBank/DDBJ whole genome shotgun (WGS) entry which is preliminary data.</text>
</comment>
<accession>A0ABX9LS96</accession>
<protein>
    <submittedName>
        <fullName evidence="3">Uncharacterized protein</fullName>
    </submittedName>
</protein>
<feature type="signal peptide" evidence="2">
    <location>
        <begin position="1"/>
        <end position="39"/>
    </location>
</feature>
<gene>
    <name evidence="3" type="ORF">DI270_001195</name>
</gene>
<dbReference type="Proteomes" id="UP000262538">
    <property type="component" value="Unassembled WGS sequence"/>
</dbReference>
<keyword evidence="4" id="KW-1185">Reference proteome</keyword>
<evidence type="ECO:0000313" key="4">
    <source>
        <dbReference type="Proteomes" id="UP000262538"/>
    </source>
</evidence>
<proteinExistence type="predicted"/>
<reference evidence="3 4" key="1">
    <citation type="submission" date="2018-08" db="EMBL/GenBank/DDBJ databases">
        <title>Microbispora. triticiradicis sp. nov., a novel actinomycete isolated from the root of wheat (Triticum aestivum L.)).</title>
        <authorList>
            <person name="Han C."/>
        </authorList>
    </citation>
    <scope>NUCLEOTIDE SEQUENCE [LARGE SCALE GENOMIC DNA]</scope>
    <source>
        <strain evidence="3 4">NEAU-HRDPA2-9</strain>
    </source>
</reference>